<evidence type="ECO:0000313" key="3">
    <source>
        <dbReference type="EMBL" id="PZO45712.1"/>
    </source>
</evidence>
<dbReference type="PANTHER" id="PTHR38133">
    <property type="entry name" value="SLR1429 PROTEIN"/>
    <property type="match status" value="1"/>
</dbReference>
<gene>
    <name evidence="3" type="ORF">DCF17_00595</name>
</gene>
<dbReference type="EMBL" id="QBMN01000002">
    <property type="protein sequence ID" value="PZO45712.1"/>
    <property type="molecule type" value="Genomic_DNA"/>
</dbReference>
<evidence type="ECO:0000313" key="4">
    <source>
        <dbReference type="Proteomes" id="UP000249081"/>
    </source>
</evidence>
<reference evidence="3 4" key="2">
    <citation type="submission" date="2018-06" db="EMBL/GenBank/DDBJ databases">
        <title>Metagenomic assembly of (sub)arctic Cyanobacteria and their associated microbiome from non-axenic cultures.</title>
        <authorList>
            <person name="Baurain D."/>
        </authorList>
    </citation>
    <scope>NUCLEOTIDE SEQUENCE [LARGE SCALE GENOMIC DNA]</scope>
    <source>
        <strain evidence="3">ULC041bin1</strain>
    </source>
</reference>
<accession>A0A2W4WMU8</accession>
<sequence length="276" mass="30846">MTAYQSTSSLTYALDDEAWWVQRWVELLNTYRFKKRLERGRIYAREGHILSLEYKGSKVTALVQGTAEDPYKLSIWLDAFSDEDWNYVIDSLSEQAIYSAQLLAGDMPAEIEAVFTANGLSLYPFNLSEVHSKCSCPDPKNPCKHIAAVYYQLGDLFREDPFVLFRLRGRSRNSILEALRQKRQSTAALPTSTSAEPDADIVPAPAVSATGPDLNSFWAYNDPLDPELVVITPAETTVLDVLGKIPLAPEDAPVVMNYLREIYQATAQQAMVQALG</sequence>
<dbReference type="InterPro" id="IPR007527">
    <property type="entry name" value="Znf_SWIM"/>
</dbReference>
<dbReference type="AlphaFoldDB" id="A0A2W4WMU8"/>
<organism evidence="3 4">
    <name type="scientific">Shackletoniella antarctica</name>
    <dbReference type="NCBI Taxonomy" id="268115"/>
    <lineage>
        <taxon>Bacteria</taxon>
        <taxon>Bacillati</taxon>
        <taxon>Cyanobacteriota</taxon>
        <taxon>Cyanophyceae</taxon>
        <taxon>Oculatellales</taxon>
        <taxon>Oculatellaceae</taxon>
        <taxon>Shackletoniella</taxon>
    </lineage>
</organism>
<dbReference type="Proteomes" id="UP000249081">
    <property type="component" value="Unassembled WGS sequence"/>
</dbReference>
<evidence type="ECO:0000256" key="1">
    <source>
        <dbReference type="PROSITE-ProRule" id="PRU00325"/>
    </source>
</evidence>
<dbReference type="Pfam" id="PF04434">
    <property type="entry name" value="SWIM"/>
    <property type="match status" value="1"/>
</dbReference>
<reference evidence="4" key="1">
    <citation type="submission" date="2018-04" db="EMBL/GenBank/DDBJ databases">
        <authorList>
            <person name="Cornet L."/>
        </authorList>
    </citation>
    <scope>NUCLEOTIDE SEQUENCE [LARGE SCALE GENOMIC DNA]</scope>
</reference>
<dbReference type="PROSITE" id="PS50966">
    <property type="entry name" value="ZF_SWIM"/>
    <property type="match status" value="1"/>
</dbReference>
<dbReference type="PANTHER" id="PTHR38133:SF1">
    <property type="entry name" value="SLR1429 PROTEIN"/>
    <property type="match status" value="1"/>
</dbReference>
<keyword evidence="1" id="KW-0862">Zinc</keyword>
<proteinExistence type="predicted"/>
<evidence type="ECO:0000259" key="2">
    <source>
        <dbReference type="PROSITE" id="PS50966"/>
    </source>
</evidence>
<protein>
    <recommendedName>
        <fullName evidence="2">SWIM-type domain-containing protein</fullName>
    </recommendedName>
</protein>
<keyword evidence="1" id="KW-0863">Zinc-finger</keyword>
<dbReference type="GO" id="GO:0008270">
    <property type="term" value="F:zinc ion binding"/>
    <property type="evidence" value="ECO:0007669"/>
    <property type="project" value="UniProtKB-KW"/>
</dbReference>
<keyword evidence="1" id="KW-0479">Metal-binding</keyword>
<feature type="domain" description="SWIM-type" evidence="2">
    <location>
        <begin position="123"/>
        <end position="154"/>
    </location>
</feature>
<name>A0A2W4WMU8_9CYAN</name>
<comment type="caution">
    <text evidence="3">The sequence shown here is derived from an EMBL/GenBank/DDBJ whole genome shotgun (WGS) entry which is preliminary data.</text>
</comment>